<dbReference type="InterPro" id="IPR010359">
    <property type="entry name" value="IrrE_HExxH"/>
</dbReference>
<accession>A0ABP2LCR7</accession>
<feature type="domain" description="IrrE N-terminal-like" evidence="1">
    <location>
        <begin position="26"/>
        <end position="113"/>
    </location>
</feature>
<dbReference type="RefSeq" id="WP_003715284.1">
    <property type="nucleotide sequence ID" value="NZ_AFTL01000009.1"/>
</dbReference>
<dbReference type="Proteomes" id="UP000006035">
    <property type="component" value="Unassembled WGS sequence"/>
</dbReference>
<dbReference type="Pfam" id="PF06114">
    <property type="entry name" value="Peptidase_M78"/>
    <property type="match status" value="1"/>
</dbReference>
<organism evidence="2 3">
    <name type="scientific">Limosilactobacillus oris F0423</name>
    <dbReference type="NCBI Taxonomy" id="944562"/>
    <lineage>
        <taxon>Bacteria</taxon>
        <taxon>Bacillati</taxon>
        <taxon>Bacillota</taxon>
        <taxon>Bacilli</taxon>
        <taxon>Lactobacillales</taxon>
        <taxon>Lactobacillaceae</taxon>
        <taxon>Limosilactobacillus</taxon>
    </lineage>
</organism>
<evidence type="ECO:0000259" key="1">
    <source>
        <dbReference type="Pfam" id="PF06114"/>
    </source>
</evidence>
<protein>
    <submittedName>
        <fullName evidence="2">Toxin-antitoxin system, toxin component</fullName>
    </submittedName>
</protein>
<dbReference type="Gene3D" id="1.10.10.2910">
    <property type="match status" value="1"/>
</dbReference>
<dbReference type="EMBL" id="AFTL01000009">
    <property type="protein sequence ID" value="EGS38165.1"/>
    <property type="molecule type" value="Genomic_DNA"/>
</dbReference>
<evidence type="ECO:0000313" key="2">
    <source>
        <dbReference type="EMBL" id="EGS38165.1"/>
    </source>
</evidence>
<evidence type="ECO:0000313" key="3">
    <source>
        <dbReference type="Proteomes" id="UP000006035"/>
    </source>
</evidence>
<keyword evidence="3" id="KW-1185">Reference proteome</keyword>
<proteinExistence type="predicted"/>
<name>A0ABP2LCR7_9LACO</name>
<reference evidence="2 3" key="1">
    <citation type="submission" date="2011-05" db="EMBL/GenBank/DDBJ databases">
        <authorList>
            <person name="Durkin A.S."/>
            <person name="Kim M."/>
            <person name="Radune D."/>
            <person name="Hostetler J."/>
            <person name="Torralba M."/>
            <person name="Gillis M."/>
            <person name="Methe B."/>
            <person name="Sutton G."/>
            <person name="Nelson K.E."/>
        </authorList>
    </citation>
    <scope>NUCLEOTIDE SEQUENCE [LARGE SCALE GENOMIC DNA]</scope>
    <source>
        <strain evidence="2 3">F0423</strain>
    </source>
</reference>
<comment type="caution">
    <text evidence="2">The sequence shown here is derived from an EMBL/GenBank/DDBJ whole genome shotgun (WGS) entry which is preliminary data.</text>
</comment>
<sequence>MSASVIKEFQKIKHKYQLTTPSDLIEQAGISILRQPLDDNTGGFTVTNNRCSTIVINSLWEEHYQNFVILHEFSHIKLHGWASTPFFRKNGSGRYIVPKIEHEANELAMRILLGMQDEDSLEGLDRNQIAYCLGLEPEFIDYVTL</sequence>
<gene>
    <name evidence="2" type="ORF">HMPREF9102_0388</name>
</gene>